<dbReference type="SMART" id="SM00360">
    <property type="entry name" value="RRM"/>
    <property type="match status" value="1"/>
</dbReference>
<reference evidence="5 6" key="1">
    <citation type="submission" date="2024-03" db="EMBL/GenBank/DDBJ databases">
        <title>Aureococcus anophagefferens CCMP1851 and Kratosvirus quantuckense: Draft genome of a second virus-susceptible host strain in the model system.</title>
        <authorList>
            <person name="Chase E."/>
            <person name="Truchon A.R."/>
            <person name="Schepens W."/>
            <person name="Wilhelm S.W."/>
        </authorList>
    </citation>
    <scope>NUCLEOTIDE SEQUENCE [LARGE SCALE GENOMIC DNA]</scope>
    <source>
        <strain evidence="5 6">CCMP1851</strain>
    </source>
</reference>
<dbReference type="InterPro" id="IPR012677">
    <property type="entry name" value="Nucleotide-bd_a/b_plait_sf"/>
</dbReference>
<sequence length="234" mass="25987">MAQVQKLNERELELGISAEASWHAKYKDSAWVYVGGLSTDLSEGDIICVLSQWGEIEDFNYPRDKKTGKPRGWCWAKYEDQRSTILAVDNGNGASLLSRTLRVDHCEKYKLPPELRDRDDAQEAEAAGHYGPAEEPKSKFAPGAVYEGKELASSHTLGAGVDVFAPEADRADRVEGWKRLAPADAVSRAAKAAKKSKKDGKKDGKKERKKESKKKSHKKEKEPSTSRKRARSDG</sequence>
<evidence type="ECO:0000259" key="4">
    <source>
        <dbReference type="PROSITE" id="PS50102"/>
    </source>
</evidence>
<organism evidence="5 6">
    <name type="scientific">Aureococcus anophagefferens</name>
    <name type="common">Harmful bloom alga</name>
    <dbReference type="NCBI Taxonomy" id="44056"/>
    <lineage>
        <taxon>Eukaryota</taxon>
        <taxon>Sar</taxon>
        <taxon>Stramenopiles</taxon>
        <taxon>Ochrophyta</taxon>
        <taxon>Pelagophyceae</taxon>
        <taxon>Pelagomonadales</taxon>
        <taxon>Pelagomonadaceae</taxon>
        <taxon>Aureococcus</taxon>
    </lineage>
</organism>
<protein>
    <submittedName>
        <fullName evidence="5">Nuclear mRNA export protein</fullName>
    </submittedName>
</protein>
<evidence type="ECO:0000313" key="5">
    <source>
        <dbReference type="EMBL" id="KAK7254978.1"/>
    </source>
</evidence>
<feature type="compositionally biased region" description="Basic and acidic residues" evidence="3">
    <location>
        <begin position="200"/>
        <end position="210"/>
    </location>
</feature>
<dbReference type="PROSITE" id="PS50102">
    <property type="entry name" value="RRM"/>
    <property type="match status" value="1"/>
</dbReference>
<evidence type="ECO:0000256" key="2">
    <source>
        <dbReference type="PROSITE-ProRule" id="PRU00176"/>
    </source>
</evidence>
<gene>
    <name evidence="5" type="primary">RBMX2</name>
    <name evidence="5" type="ORF">SO694_0043200</name>
</gene>
<name>A0ABR1GGI9_AURAN</name>
<dbReference type="InterPro" id="IPR000504">
    <property type="entry name" value="RRM_dom"/>
</dbReference>
<keyword evidence="6" id="KW-1185">Reference proteome</keyword>
<dbReference type="PANTHER" id="PTHR45880:SF1">
    <property type="entry name" value="RNA-BINDING MOTIF PROTEIN, X-LINKED 2"/>
    <property type="match status" value="1"/>
</dbReference>
<dbReference type="Pfam" id="PF00076">
    <property type="entry name" value="RRM_1"/>
    <property type="match status" value="1"/>
</dbReference>
<accession>A0ABR1GGI9</accession>
<dbReference type="InterPro" id="IPR045844">
    <property type="entry name" value="RRM_Ist3-like"/>
</dbReference>
<dbReference type="Proteomes" id="UP001363151">
    <property type="component" value="Unassembled WGS sequence"/>
</dbReference>
<feature type="domain" description="RRM" evidence="4">
    <location>
        <begin position="30"/>
        <end position="108"/>
    </location>
</feature>
<comment type="caution">
    <text evidence="5">The sequence shown here is derived from an EMBL/GenBank/DDBJ whole genome shotgun (WGS) entry which is preliminary data.</text>
</comment>
<feature type="compositionally biased region" description="Basic and acidic residues" evidence="3">
    <location>
        <begin position="219"/>
        <end position="234"/>
    </location>
</feature>
<evidence type="ECO:0000313" key="6">
    <source>
        <dbReference type="Proteomes" id="UP001363151"/>
    </source>
</evidence>
<dbReference type="EMBL" id="JBBJCI010000001">
    <property type="protein sequence ID" value="KAK7254978.1"/>
    <property type="molecule type" value="Genomic_DNA"/>
</dbReference>
<evidence type="ECO:0000256" key="1">
    <source>
        <dbReference type="ARBA" id="ARBA00022884"/>
    </source>
</evidence>
<dbReference type="InterPro" id="IPR035979">
    <property type="entry name" value="RBD_domain_sf"/>
</dbReference>
<keyword evidence="1 2" id="KW-0694">RNA-binding</keyword>
<dbReference type="CDD" id="cd12411">
    <property type="entry name" value="RRM_ist3_like"/>
    <property type="match status" value="1"/>
</dbReference>
<feature type="compositionally biased region" description="Basic and acidic residues" evidence="3">
    <location>
        <begin position="112"/>
        <end position="121"/>
    </location>
</feature>
<proteinExistence type="predicted"/>
<feature type="non-terminal residue" evidence="5">
    <location>
        <position position="234"/>
    </location>
</feature>
<dbReference type="InterPro" id="IPR051847">
    <property type="entry name" value="RNA_proc/Spliceosome_comp"/>
</dbReference>
<dbReference type="PANTHER" id="PTHR45880">
    <property type="entry name" value="RNA-BINDING MOTIF PROTEIN, X-LINKED 2"/>
    <property type="match status" value="1"/>
</dbReference>
<dbReference type="Gene3D" id="3.30.70.330">
    <property type="match status" value="1"/>
</dbReference>
<dbReference type="SUPFAM" id="SSF54928">
    <property type="entry name" value="RNA-binding domain, RBD"/>
    <property type="match status" value="1"/>
</dbReference>
<feature type="region of interest" description="Disordered" evidence="3">
    <location>
        <begin position="179"/>
        <end position="234"/>
    </location>
</feature>
<evidence type="ECO:0000256" key="3">
    <source>
        <dbReference type="SAM" id="MobiDB-lite"/>
    </source>
</evidence>
<feature type="region of interest" description="Disordered" evidence="3">
    <location>
        <begin position="112"/>
        <end position="140"/>
    </location>
</feature>